<dbReference type="InterPro" id="IPR000595">
    <property type="entry name" value="cNMP-bd_dom"/>
</dbReference>
<keyword evidence="6" id="KW-0862">Zinc</keyword>
<feature type="domain" description="Cyclic nucleotide-binding" evidence="10">
    <location>
        <begin position="380"/>
        <end position="446"/>
    </location>
</feature>
<keyword evidence="12" id="KW-1185">Reference proteome</keyword>
<evidence type="ECO:0000256" key="3">
    <source>
        <dbReference type="ARBA" id="ARBA00022723"/>
    </source>
</evidence>
<keyword evidence="3" id="KW-0479">Metal-binding</keyword>
<feature type="chain" id="PRO_5021760823" evidence="9">
    <location>
        <begin position="22"/>
        <end position="472"/>
    </location>
</feature>
<dbReference type="CDD" id="cd04275">
    <property type="entry name" value="ZnMc_pappalysin_like"/>
    <property type="match status" value="1"/>
</dbReference>
<dbReference type="OrthoDB" id="6278496at2"/>
<dbReference type="GO" id="GO:0006508">
    <property type="term" value="P:proteolysis"/>
    <property type="evidence" value="ECO:0007669"/>
    <property type="project" value="UniProtKB-KW"/>
</dbReference>
<dbReference type="EMBL" id="CP036434">
    <property type="protein sequence ID" value="QDV07769.1"/>
    <property type="molecule type" value="Genomic_DNA"/>
</dbReference>
<dbReference type="Proteomes" id="UP000320390">
    <property type="component" value="Chromosome"/>
</dbReference>
<sequence precursor="true">MKTAILTVAAIAALPAFSQTAQPASQQPGAPTLTVNGQVPGPFGYFRCGTPDSNTTQNSFMPPSDCSANRTVPDPIYSPANLEVLRIPVVFHVIRTSNGTGNVPDSRLNSQIDILNEDFRALSGTPGAPGTDTKIEFALATVDPNGAPTTGINRYNNSTWYSDGGSYWNTLAWDPDVYLNIYTLGAPQGSSGILGYVPFLPASSPNSVGSNSDRVVVLNSAVGRNAPAAPYNQGRTLTHEIGHFLGLNHTFNGGCGGSNCYTSGDLICDTNAESQPEYNCPANSSSCGSPDPVRNYMDYSPDTCMTNFTEEQARRIRCTLEFYRPALAMPTSPTLGLNYCVLTPNSTGGSAFLSGYGTKQLSNNDFGLTAFSLPPNSFGFFIVSNTQAQVANPAGSQGTLCVGGAVGRYLSQVGNSGLFGELSLVVDVNNVPQPNGAIAIQAGETWNFQAWYRDVNPTIVSNFSDGYTITFE</sequence>
<evidence type="ECO:0000256" key="6">
    <source>
        <dbReference type="ARBA" id="ARBA00022833"/>
    </source>
</evidence>
<dbReference type="PANTHER" id="PTHR47466">
    <property type="match status" value="1"/>
</dbReference>
<evidence type="ECO:0000256" key="4">
    <source>
        <dbReference type="ARBA" id="ARBA00022729"/>
    </source>
</evidence>
<dbReference type="SUPFAM" id="SSF55486">
    <property type="entry name" value="Metalloproteases ('zincins'), catalytic domain"/>
    <property type="match status" value="1"/>
</dbReference>
<dbReference type="Gene3D" id="3.40.390.10">
    <property type="entry name" value="Collagenase (Catalytic Domain)"/>
    <property type="match status" value="1"/>
</dbReference>
<gene>
    <name evidence="11" type="ORF">Poly30_33010</name>
</gene>
<keyword evidence="4 9" id="KW-0732">Signal</keyword>
<feature type="signal peptide" evidence="9">
    <location>
        <begin position="1"/>
        <end position="21"/>
    </location>
</feature>
<dbReference type="Pfam" id="PF05572">
    <property type="entry name" value="Peptidase_M43"/>
    <property type="match status" value="1"/>
</dbReference>
<name>A0A518EUJ9_9BACT</name>
<accession>A0A518EUJ9</accession>
<proteinExistence type="inferred from homology"/>
<evidence type="ECO:0000313" key="11">
    <source>
        <dbReference type="EMBL" id="QDV07769.1"/>
    </source>
</evidence>
<evidence type="ECO:0000256" key="7">
    <source>
        <dbReference type="ARBA" id="ARBA00023049"/>
    </source>
</evidence>
<evidence type="ECO:0000256" key="5">
    <source>
        <dbReference type="ARBA" id="ARBA00022801"/>
    </source>
</evidence>
<keyword evidence="2" id="KW-0645">Protease</keyword>
<dbReference type="GO" id="GO:0008237">
    <property type="term" value="F:metallopeptidase activity"/>
    <property type="evidence" value="ECO:0007669"/>
    <property type="project" value="UniProtKB-KW"/>
</dbReference>
<keyword evidence="8" id="KW-1015">Disulfide bond</keyword>
<evidence type="ECO:0000256" key="2">
    <source>
        <dbReference type="ARBA" id="ARBA00022670"/>
    </source>
</evidence>
<organism evidence="11 12">
    <name type="scientific">Saltatorellus ferox</name>
    <dbReference type="NCBI Taxonomy" id="2528018"/>
    <lineage>
        <taxon>Bacteria</taxon>
        <taxon>Pseudomonadati</taxon>
        <taxon>Planctomycetota</taxon>
        <taxon>Planctomycetia</taxon>
        <taxon>Planctomycetia incertae sedis</taxon>
        <taxon>Saltatorellus</taxon>
    </lineage>
</organism>
<evidence type="ECO:0000259" key="10">
    <source>
        <dbReference type="PROSITE" id="PS50042"/>
    </source>
</evidence>
<dbReference type="InterPro" id="IPR008754">
    <property type="entry name" value="Peptidase_M43"/>
</dbReference>
<dbReference type="AlphaFoldDB" id="A0A518EUJ9"/>
<evidence type="ECO:0000256" key="1">
    <source>
        <dbReference type="ARBA" id="ARBA00008721"/>
    </source>
</evidence>
<keyword evidence="7" id="KW-0482">Metalloprotease</keyword>
<protein>
    <submittedName>
        <fullName evidence="11">Pregnancy-associated plasma protein-A</fullName>
    </submittedName>
</protein>
<reference evidence="11 12" key="1">
    <citation type="submission" date="2019-02" db="EMBL/GenBank/DDBJ databases">
        <title>Deep-cultivation of Planctomycetes and their phenomic and genomic characterization uncovers novel biology.</title>
        <authorList>
            <person name="Wiegand S."/>
            <person name="Jogler M."/>
            <person name="Boedeker C."/>
            <person name="Pinto D."/>
            <person name="Vollmers J."/>
            <person name="Rivas-Marin E."/>
            <person name="Kohn T."/>
            <person name="Peeters S.H."/>
            <person name="Heuer A."/>
            <person name="Rast P."/>
            <person name="Oberbeckmann S."/>
            <person name="Bunk B."/>
            <person name="Jeske O."/>
            <person name="Meyerdierks A."/>
            <person name="Storesund J.E."/>
            <person name="Kallscheuer N."/>
            <person name="Luecker S."/>
            <person name="Lage O.M."/>
            <person name="Pohl T."/>
            <person name="Merkel B.J."/>
            <person name="Hornburger P."/>
            <person name="Mueller R.-W."/>
            <person name="Bruemmer F."/>
            <person name="Labrenz M."/>
            <person name="Spormann A.M."/>
            <person name="Op den Camp H."/>
            <person name="Overmann J."/>
            <person name="Amann R."/>
            <person name="Jetten M.S.M."/>
            <person name="Mascher T."/>
            <person name="Medema M.H."/>
            <person name="Devos D.P."/>
            <person name="Kaster A.-K."/>
            <person name="Ovreas L."/>
            <person name="Rohde M."/>
            <person name="Galperin M.Y."/>
            <person name="Jogler C."/>
        </authorList>
    </citation>
    <scope>NUCLEOTIDE SEQUENCE [LARGE SCALE GENOMIC DNA]</scope>
    <source>
        <strain evidence="11 12">Poly30</strain>
    </source>
</reference>
<keyword evidence="5" id="KW-0378">Hydrolase</keyword>
<dbReference type="PROSITE" id="PS50042">
    <property type="entry name" value="CNMP_BINDING_3"/>
    <property type="match status" value="1"/>
</dbReference>
<dbReference type="RefSeq" id="WP_145199250.1">
    <property type="nucleotide sequence ID" value="NZ_CP036434.1"/>
</dbReference>
<dbReference type="PANTHER" id="PTHR47466:SF1">
    <property type="entry name" value="METALLOPROTEASE MEP1 (AFU_ORTHOLOGUE AFUA_1G07730)-RELATED"/>
    <property type="match status" value="1"/>
</dbReference>
<comment type="similarity">
    <text evidence="1">Belongs to the peptidase M43B family.</text>
</comment>
<evidence type="ECO:0000256" key="9">
    <source>
        <dbReference type="SAM" id="SignalP"/>
    </source>
</evidence>
<evidence type="ECO:0000313" key="12">
    <source>
        <dbReference type="Proteomes" id="UP000320390"/>
    </source>
</evidence>
<evidence type="ECO:0000256" key="8">
    <source>
        <dbReference type="ARBA" id="ARBA00023157"/>
    </source>
</evidence>
<dbReference type="InterPro" id="IPR024079">
    <property type="entry name" value="MetalloPept_cat_dom_sf"/>
</dbReference>
<dbReference type="GO" id="GO:0046872">
    <property type="term" value="F:metal ion binding"/>
    <property type="evidence" value="ECO:0007669"/>
    <property type="project" value="UniProtKB-KW"/>
</dbReference>